<reference evidence="10" key="1">
    <citation type="journal article" date="2019" name="Int. J. Syst. Evol. Microbiol.">
        <title>The Global Catalogue of Microorganisms (GCM) 10K type strain sequencing project: providing services to taxonomists for standard genome sequencing and annotation.</title>
        <authorList>
            <consortium name="The Broad Institute Genomics Platform"/>
            <consortium name="The Broad Institute Genome Sequencing Center for Infectious Disease"/>
            <person name="Wu L."/>
            <person name="Ma J."/>
        </authorList>
    </citation>
    <scope>NUCLEOTIDE SEQUENCE [LARGE SCALE GENOMIC DNA]</scope>
    <source>
        <strain evidence="10">CCUG 61484</strain>
    </source>
</reference>
<keyword evidence="6" id="KW-0902">Two-component regulatory system</keyword>
<dbReference type="Gene3D" id="1.10.287.130">
    <property type="match status" value="1"/>
</dbReference>
<dbReference type="CDD" id="cd00082">
    <property type="entry name" value="HisKA"/>
    <property type="match status" value="1"/>
</dbReference>
<keyword evidence="3" id="KW-0597">Phosphoprotein</keyword>
<evidence type="ECO:0000256" key="6">
    <source>
        <dbReference type="ARBA" id="ARBA00023012"/>
    </source>
</evidence>
<dbReference type="PROSITE" id="PS50109">
    <property type="entry name" value="HIS_KIN"/>
    <property type="match status" value="1"/>
</dbReference>
<evidence type="ECO:0000313" key="10">
    <source>
        <dbReference type="Proteomes" id="UP001597010"/>
    </source>
</evidence>
<dbReference type="RefSeq" id="WP_377117436.1">
    <property type="nucleotide sequence ID" value="NZ_JBHTHZ010000014.1"/>
</dbReference>
<dbReference type="Gene3D" id="3.30.565.10">
    <property type="entry name" value="Histidine kinase-like ATPase, C-terminal domain"/>
    <property type="match status" value="1"/>
</dbReference>
<dbReference type="InterPro" id="IPR003594">
    <property type="entry name" value="HATPase_dom"/>
</dbReference>
<dbReference type="SMART" id="SM00387">
    <property type="entry name" value="HATPase_c"/>
    <property type="match status" value="1"/>
</dbReference>
<dbReference type="InterPro" id="IPR005467">
    <property type="entry name" value="His_kinase_dom"/>
</dbReference>
<sequence length="405" mass="44799">MTELALITLENEMDLILAYKKSIRVADLLGLSKSTQTSFATAVSEVCREVIDKAYEGTASVCVSKEDDRFSICANIRGATEGDFDRRNAGFEYARKLVPVLETDIADNQLKVALKLAIPRAKKIDSRKVSVIKLQLEKEGPISAYEEVKLRNAELQQLNQRSEEALTQAELLNEQKVEFLSVASHELNSPLTILRSFTQISLKMDKGTDEALTRRLKKIDQQSAKLVALINQLLDISKIEQGIINYNKEAVNANAFFSASLENVRELIPAHQMEIELGDDCSLNVDLIRIEQVLNNLVTNAAKYSSPNSKITVTSAVKNNEFILTVTDEGIGMSEETISKIFNKFFRSEKVAKKYSGLGMGLYVASKIIGDHGGSIDVKSEEGKGSVFSFTLPLQQNLLEVANAL</sequence>
<dbReference type="PRINTS" id="PR00344">
    <property type="entry name" value="BCTRLSENSOR"/>
</dbReference>
<accession>A0ABW3AWQ2</accession>
<dbReference type="SUPFAM" id="SSF55874">
    <property type="entry name" value="ATPase domain of HSP90 chaperone/DNA topoisomerase II/histidine kinase"/>
    <property type="match status" value="1"/>
</dbReference>
<evidence type="ECO:0000256" key="5">
    <source>
        <dbReference type="ARBA" id="ARBA00022777"/>
    </source>
</evidence>
<dbReference type="InterPro" id="IPR036890">
    <property type="entry name" value="HATPase_C_sf"/>
</dbReference>
<organism evidence="9 10">
    <name type="scientific">Mucilaginibacter litoreus</name>
    <dbReference type="NCBI Taxonomy" id="1048221"/>
    <lineage>
        <taxon>Bacteria</taxon>
        <taxon>Pseudomonadati</taxon>
        <taxon>Bacteroidota</taxon>
        <taxon>Sphingobacteriia</taxon>
        <taxon>Sphingobacteriales</taxon>
        <taxon>Sphingobacteriaceae</taxon>
        <taxon>Mucilaginibacter</taxon>
    </lineage>
</organism>
<dbReference type="InterPro" id="IPR050736">
    <property type="entry name" value="Sensor_HK_Regulatory"/>
</dbReference>
<dbReference type="InterPro" id="IPR003661">
    <property type="entry name" value="HisK_dim/P_dom"/>
</dbReference>
<evidence type="ECO:0000256" key="1">
    <source>
        <dbReference type="ARBA" id="ARBA00000085"/>
    </source>
</evidence>
<keyword evidence="4" id="KW-0808">Transferase</keyword>
<keyword evidence="5 9" id="KW-0418">Kinase</keyword>
<dbReference type="PANTHER" id="PTHR43711:SF1">
    <property type="entry name" value="HISTIDINE KINASE 1"/>
    <property type="match status" value="1"/>
</dbReference>
<feature type="coiled-coil region" evidence="7">
    <location>
        <begin position="145"/>
        <end position="175"/>
    </location>
</feature>
<dbReference type="Pfam" id="PF02518">
    <property type="entry name" value="HATPase_c"/>
    <property type="match status" value="1"/>
</dbReference>
<proteinExistence type="predicted"/>
<name>A0ABW3AWQ2_9SPHI</name>
<dbReference type="Pfam" id="PF00512">
    <property type="entry name" value="HisKA"/>
    <property type="match status" value="1"/>
</dbReference>
<evidence type="ECO:0000313" key="9">
    <source>
        <dbReference type="EMBL" id="MFD0795234.1"/>
    </source>
</evidence>
<evidence type="ECO:0000256" key="4">
    <source>
        <dbReference type="ARBA" id="ARBA00022679"/>
    </source>
</evidence>
<dbReference type="EC" id="2.7.13.3" evidence="2"/>
<evidence type="ECO:0000259" key="8">
    <source>
        <dbReference type="PROSITE" id="PS50109"/>
    </source>
</evidence>
<comment type="caution">
    <text evidence="9">The sequence shown here is derived from an EMBL/GenBank/DDBJ whole genome shotgun (WGS) entry which is preliminary data.</text>
</comment>
<protein>
    <recommendedName>
        <fullName evidence="2">histidine kinase</fullName>
        <ecNumber evidence="2">2.7.13.3</ecNumber>
    </recommendedName>
</protein>
<evidence type="ECO:0000256" key="7">
    <source>
        <dbReference type="SAM" id="Coils"/>
    </source>
</evidence>
<dbReference type="PANTHER" id="PTHR43711">
    <property type="entry name" value="TWO-COMPONENT HISTIDINE KINASE"/>
    <property type="match status" value="1"/>
</dbReference>
<gene>
    <name evidence="9" type="ORF">ACFQZX_16555</name>
</gene>
<dbReference type="SUPFAM" id="SSF47384">
    <property type="entry name" value="Homodimeric domain of signal transducing histidine kinase"/>
    <property type="match status" value="1"/>
</dbReference>
<dbReference type="Proteomes" id="UP001597010">
    <property type="component" value="Unassembled WGS sequence"/>
</dbReference>
<comment type="catalytic activity">
    <reaction evidence="1">
        <text>ATP + protein L-histidine = ADP + protein N-phospho-L-histidine.</text>
        <dbReference type="EC" id="2.7.13.3"/>
    </reaction>
</comment>
<dbReference type="GO" id="GO:0016301">
    <property type="term" value="F:kinase activity"/>
    <property type="evidence" value="ECO:0007669"/>
    <property type="project" value="UniProtKB-KW"/>
</dbReference>
<keyword evidence="7" id="KW-0175">Coiled coil</keyword>
<keyword evidence="10" id="KW-1185">Reference proteome</keyword>
<feature type="domain" description="Histidine kinase" evidence="8">
    <location>
        <begin position="182"/>
        <end position="396"/>
    </location>
</feature>
<dbReference type="InterPro" id="IPR004358">
    <property type="entry name" value="Sig_transdc_His_kin-like_C"/>
</dbReference>
<dbReference type="SMART" id="SM00388">
    <property type="entry name" value="HisKA"/>
    <property type="match status" value="1"/>
</dbReference>
<dbReference type="EMBL" id="JBHTHZ010000014">
    <property type="protein sequence ID" value="MFD0795234.1"/>
    <property type="molecule type" value="Genomic_DNA"/>
</dbReference>
<dbReference type="InterPro" id="IPR036097">
    <property type="entry name" value="HisK_dim/P_sf"/>
</dbReference>
<evidence type="ECO:0000256" key="3">
    <source>
        <dbReference type="ARBA" id="ARBA00022553"/>
    </source>
</evidence>
<evidence type="ECO:0000256" key="2">
    <source>
        <dbReference type="ARBA" id="ARBA00012438"/>
    </source>
</evidence>